<dbReference type="RefSeq" id="WP_156626883.1">
    <property type="nucleotide sequence ID" value="NZ_CACRTO010000022.1"/>
</dbReference>
<dbReference type="EMBL" id="CACRTO010000022">
    <property type="protein sequence ID" value="VYU44179.1"/>
    <property type="molecule type" value="Genomic_DNA"/>
</dbReference>
<evidence type="ECO:0000313" key="1">
    <source>
        <dbReference type="EMBL" id="VYU44179.1"/>
    </source>
</evidence>
<sequence>MVLVNCRWEQEEIINWIEEIEIEGTKIFKHIRTEGMRMYFDSKIKEKVENATFIDEYNLIKKTIMKIPRTDTYAISIIPVVNNSVVNGYKYTSGRDR</sequence>
<organism evidence="1">
    <name type="scientific">Clostridium tertium</name>
    <dbReference type="NCBI Taxonomy" id="1559"/>
    <lineage>
        <taxon>Bacteria</taxon>
        <taxon>Bacillati</taxon>
        <taxon>Bacillota</taxon>
        <taxon>Clostridia</taxon>
        <taxon>Eubacteriales</taxon>
        <taxon>Clostridiaceae</taxon>
        <taxon>Clostridium</taxon>
    </lineage>
</organism>
<accession>A0A6N3EWZ6</accession>
<proteinExistence type="predicted"/>
<name>A0A6N3EWZ6_9CLOT</name>
<protein>
    <submittedName>
        <fullName evidence="1">Uncharacterized protein</fullName>
    </submittedName>
</protein>
<dbReference type="AlphaFoldDB" id="A0A6N3EWZ6"/>
<gene>
    <name evidence="1" type="ORF">CTLFYP3_02448</name>
</gene>
<reference evidence="1" key="1">
    <citation type="submission" date="2019-11" db="EMBL/GenBank/DDBJ databases">
        <authorList>
            <person name="Feng L."/>
        </authorList>
    </citation>
    <scope>NUCLEOTIDE SEQUENCE</scope>
    <source>
        <strain evidence="1">CTertiumLFYP3</strain>
    </source>
</reference>